<dbReference type="PROSITE" id="PS01028">
    <property type="entry name" value="DEHYDROQUINASE_I"/>
    <property type="match status" value="1"/>
</dbReference>
<reference evidence="2 3" key="1">
    <citation type="submission" date="2023-08" db="EMBL/GenBank/DDBJ databases">
        <title>Black Yeasts Isolated from many extreme environments.</title>
        <authorList>
            <person name="Coleine C."/>
            <person name="Stajich J.E."/>
            <person name="Selbmann L."/>
        </authorList>
    </citation>
    <scope>NUCLEOTIDE SEQUENCE [LARGE SCALE GENOMIC DNA]</scope>
    <source>
        <strain evidence="2 3">CCFEE 536</strain>
    </source>
</reference>
<dbReference type="InterPro" id="IPR013785">
    <property type="entry name" value="Aldolase_TIM"/>
</dbReference>
<dbReference type="EMBL" id="JAVRRA010021093">
    <property type="protein sequence ID" value="KAK5155342.1"/>
    <property type="molecule type" value="Genomic_DNA"/>
</dbReference>
<dbReference type="Pfam" id="PF01487">
    <property type="entry name" value="DHquinase_I"/>
    <property type="match status" value="1"/>
</dbReference>
<dbReference type="Gene3D" id="3.20.20.70">
    <property type="entry name" value="Aldolase class I"/>
    <property type="match status" value="1"/>
</dbReference>
<dbReference type="InterPro" id="IPR001381">
    <property type="entry name" value="DHquinase_I"/>
</dbReference>
<name>A0ABR0LHG2_9PEZI</name>
<organism evidence="2 3">
    <name type="scientific">Cryomyces antarcticus</name>
    <dbReference type="NCBI Taxonomy" id="329879"/>
    <lineage>
        <taxon>Eukaryota</taxon>
        <taxon>Fungi</taxon>
        <taxon>Dikarya</taxon>
        <taxon>Ascomycota</taxon>
        <taxon>Pezizomycotina</taxon>
        <taxon>Dothideomycetes</taxon>
        <taxon>Dothideomycetes incertae sedis</taxon>
        <taxon>Cryomyces</taxon>
    </lineage>
</organism>
<evidence type="ECO:0000313" key="2">
    <source>
        <dbReference type="EMBL" id="KAK5155342.1"/>
    </source>
</evidence>
<keyword evidence="1" id="KW-0456">Lyase</keyword>
<feature type="non-terminal residue" evidence="2">
    <location>
        <position position="80"/>
    </location>
</feature>
<accession>A0ABR0LHG2</accession>
<evidence type="ECO:0000256" key="1">
    <source>
        <dbReference type="ARBA" id="ARBA00023239"/>
    </source>
</evidence>
<evidence type="ECO:0000313" key="3">
    <source>
        <dbReference type="Proteomes" id="UP001357485"/>
    </source>
</evidence>
<comment type="caution">
    <text evidence="2">The sequence shown here is derived from an EMBL/GenBank/DDBJ whole genome shotgun (WGS) entry which is preliminary data.</text>
</comment>
<gene>
    <name evidence="2" type="primary">ARO1_11</name>
    <name evidence="2" type="ORF">LTR16_012556</name>
</gene>
<proteinExistence type="predicted"/>
<sequence length="80" mass="8884">MAFDFIDLEITSPESLTTLVTSAKNFSKIISSHHDPKGALDWNNGSWIPFYNRALQHGDVIKLVGTAKSLAANFALFKFK</sequence>
<dbReference type="InterPro" id="IPR018508">
    <property type="entry name" value="3-dehydroquinate_DH_AS"/>
</dbReference>
<dbReference type="SUPFAM" id="SSF51569">
    <property type="entry name" value="Aldolase"/>
    <property type="match status" value="1"/>
</dbReference>
<keyword evidence="3" id="KW-1185">Reference proteome</keyword>
<protein>
    <submittedName>
        <fullName evidence="2">3-dehydroquinate dehydratase (3-dehydroquinase)</fullName>
    </submittedName>
</protein>
<dbReference type="Proteomes" id="UP001357485">
    <property type="component" value="Unassembled WGS sequence"/>
</dbReference>